<dbReference type="AlphaFoldDB" id="A0AAD6CMA9"/>
<keyword evidence="3 5" id="KW-1133">Transmembrane helix</keyword>
<evidence type="ECO:0000256" key="4">
    <source>
        <dbReference type="ARBA" id="ARBA00023136"/>
    </source>
</evidence>
<evidence type="ECO:0000256" key="2">
    <source>
        <dbReference type="ARBA" id="ARBA00022692"/>
    </source>
</evidence>
<feature type="transmembrane region" description="Helical" evidence="5">
    <location>
        <begin position="162"/>
        <end position="181"/>
    </location>
</feature>
<accession>A0AAD6CMA9</accession>
<evidence type="ECO:0000313" key="7">
    <source>
        <dbReference type="Proteomes" id="UP001220324"/>
    </source>
</evidence>
<evidence type="ECO:0000256" key="5">
    <source>
        <dbReference type="SAM" id="Phobius"/>
    </source>
</evidence>
<keyword evidence="2 5" id="KW-0812">Transmembrane</keyword>
<sequence>MSDPFWLHSVLFSTYLPAWRERILELERQFLPLASAAHAAFIDEPLSLKYNNLNVLSKLEGHFLQMPTILAGAMDVLDELSALISSMNKTPSIQSGLQNLKNQRRQCIAYSRTSMHLQQRVQSVARLLADTLLLRDQVVTSEQNEQIFQLNKSAVFITRLSLLYLPPSFIATMFGMNFFAMDQDNSTIVGTSMIWIFFAASAGLTALTFLIYYLLGHRHSTALPRLTERGQTVPQRNFQAMLRRFTGTSTFDTELQDFHA</sequence>
<comment type="caution">
    <text evidence="6">The sequence shown here is derived from an EMBL/GenBank/DDBJ whole genome shotgun (WGS) entry which is preliminary data.</text>
</comment>
<comment type="subcellular location">
    <subcellularLocation>
        <location evidence="1">Membrane</location>
        <topology evidence="1">Multi-pass membrane protein</topology>
    </subcellularLocation>
</comment>
<dbReference type="GO" id="GO:0016020">
    <property type="term" value="C:membrane"/>
    <property type="evidence" value="ECO:0007669"/>
    <property type="project" value="UniProtKB-SubCell"/>
</dbReference>
<dbReference type="EMBL" id="JAQIZZ010000008">
    <property type="protein sequence ID" value="KAJ5526134.1"/>
    <property type="molecule type" value="Genomic_DNA"/>
</dbReference>
<feature type="transmembrane region" description="Helical" evidence="5">
    <location>
        <begin position="193"/>
        <end position="215"/>
    </location>
</feature>
<dbReference type="Proteomes" id="UP001220324">
    <property type="component" value="Unassembled WGS sequence"/>
</dbReference>
<name>A0AAD6CMA9_9EURO</name>
<protein>
    <submittedName>
        <fullName evidence="6">Uncharacterized protein</fullName>
    </submittedName>
</protein>
<keyword evidence="7" id="KW-1185">Reference proteome</keyword>
<dbReference type="Gene3D" id="1.20.58.340">
    <property type="entry name" value="Magnesium transport protein CorA, transmembrane region"/>
    <property type="match status" value="1"/>
</dbReference>
<dbReference type="GO" id="GO:0046873">
    <property type="term" value="F:metal ion transmembrane transporter activity"/>
    <property type="evidence" value="ECO:0007669"/>
    <property type="project" value="InterPro"/>
</dbReference>
<dbReference type="InterPro" id="IPR045863">
    <property type="entry name" value="CorA_TM1_TM2"/>
</dbReference>
<evidence type="ECO:0000256" key="3">
    <source>
        <dbReference type="ARBA" id="ARBA00022989"/>
    </source>
</evidence>
<keyword evidence="4 5" id="KW-0472">Membrane</keyword>
<dbReference type="InterPro" id="IPR002523">
    <property type="entry name" value="MgTranspt_CorA/ZnTranspt_ZntB"/>
</dbReference>
<dbReference type="Pfam" id="PF01544">
    <property type="entry name" value="CorA"/>
    <property type="match status" value="1"/>
</dbReference>
<reference evidence="6 7" key="1">
    <citation type="journal article" date="2023" name="IMA Fungus">
        <title>Comparative genomic study of the Penicillium genus elucidates a diverse pangenome and 15 lateral gene transfer events.</title>
        <authorList>
            <person name="Petersen C."/>
            <person name="Sorensen T."/>
            <person name="Nielsen M.R."/>
            <person name="Sondergaard T.E."/>
            <person name="Sorensen J.L."/>
            <person name="Fitzpatrick D.A."/>
            <person name="Frisvad J.C."/>
            <person name="Nielsen K.L."/>
        </authorList>
    </citation>
    <scope>NUCLEOTIDE SEQUENCE [LARGE SCALE GENOMIC DNA]</scope>
    <source>
        <strain evidence="6 7">IBT 35679</strain>
    </source>
</reference>
<organism evidence="6 7">
    <name type="scientific">Penicillium frequentans</name>
    <dbReference type="NCBI Taxonomy" id="3151616"/>
    <lineage>
        <taxon>Eukaryota</taxon>
        <taxon>Fungi</taxon>
        <taxon>Dikarya</taxon>
        <taxon>Ascomycota</taxon>
        <taxon>Pezizomycotina</taxon>
        <taxon>Eurotiomycetes</taxon>
        <taxon>Eurotiomycetidae</taxon>
        <taxon>Eurotiales</taxon>
        <taxon>Aspergillaceae</taxon>
        <taxon>Penicillium</taxon>
    </lineage>
</organism>
<evidence type="ECO:0000313" key="6">
    <source>
        <dbReference type="EMBL" id="KAJ5526134.1"/>
    </source>
</evidence>
<gene>
    <name evidence="6" type="ORF">N7494_012784</name>
</gene>
<evidence type="ECO:0000256" key="1">
    <source>
        <dbReference type="ARBA" id="ARBA00004141"/>
    </source>
</evidence>
<proteinExistence type="predicted"/>
<dbReference type="SUPFAM" id="SSF144083">
    <property type="entry name" value="Magnesium transport protein CorA, transmembrane region"/>
    <property type="match status" value="1"/>
</dbReference>